<dbReference type="HOGENOM" id="CLU_2205861_0_0_7"/>
<organism evidence="1 2">
    <name type="scientific">Desulforapulum autotrophicum (strain ATCC 43914 / DSM 3382 / VKM B-1955 / HRM2)</name>
    <name type="common">Desulfobacterium autotrophicum</name>
    <dbReference type="NCBI Taxonomy" id="177437"/>
    <lineage>
        <taxon>Bacteria</taxon>
        <taxon>Pseudomonadati</taxon>
        <taxon>Thermodesulfobacteriota</taxon>
        <taxon>Desulfobacteria</taxon>
        <taxon>Desulfobacterales</taxon>
        <taxon>Desulfobacteraceae</taxon>
        <taxon>Desulforapulum</taxon>
    </lineage>
</organism>
<dbReference type="EMBL" id="CP001087">
    <property type="protein sequence ID" value="ACN16620.1"/>
    <property type="molecule type" value="Genomic_DNA"/>
</dbReference>
<dbReference type="KEGG" id="dat:HRM2_35550"/>
<protein>
    <recommendedName>
        <fullName evidence="3">Roadblock/LAMTOR2 domain-containing protein</fullName>
    </recommendedName>
</protein>
<evidence type="ECO:0000313" key="2">
    <source>
        <dbReference type="Proteomes" id="UP000000442"/>
    </source>
</evidence>
<dbReference type="STRING" id="177437.HRM2_35550"/>
<evidence type="ECO:0008006" key="3">
    <source>
        <dbReference type="Google" id="ProtNLM"/>
    </source>
</evidence>
<keyword evidence="2" id="KW-1185">Reference proteome</keyword>
<sequence>MMDWVLSICSAMGRVKGVDQYILVDSRGNILAHQMEKPESISPLVHSCGRRLSALGGENFIHAVFLRKNNRNLLIFPVGIYHLGVIKQAGMENAQVADAVMECLNRHSAKGA</sequence>
<proteinExistence type="predicted"/>
<name>C0Q9B5_DESAH</name>
<dbReference type="eggNOG" id="ENOG50332Z3">
    <property type="taxonomic scope" value="Bacteria"/>
</dbReference>
<dbReference type="AlphaFoldDB" id="C0Q9B5"/>
<evidence type="ECO:0000313" key="1">
    <source>
        <dbReference type="EMBL" id="ACN16620.1"/>
    </source>
</evidence>
<dbReference type="Proteomes" id="UP000000442">
    <property type="component" value="Chromosome"/>
</dbReference>
<gene>
    <name evidence="1" type="ordered locus">HRM2_35550</name>
</gene>
<accession>C0Q9B5</accession>
<reference evidence="1 2" key="1">
    <citation type="journal article" date="2009" name="Environ. Microbiol.">
        <title>Genome sequence of Desulfobacterium autotrophicum HRM2, a marine sulfate reducer oxidizing organic carbon completely to carbon dioxide.</title>
        <authorList>
            <person name="Strittmatter A.W."/>
            <person name="Liesegang H."/>
            <person name="Rabus R."/>
            <person name="Decker I."/>
            <person name="Amann J."/>
            <person name="Andres S."/>
            <person name="Henne A."/>
            <person name="Fricke W.F."/>
            <person name="Martinez-Arias R."/>
            <person name="Bartels D."/>
            <person name="Goesmann A."/>
            <person name="Krause L."/>
            <person name="Puehler A."/>
            <person name="Klenk H.P."/>
            <person name="Richter M."/>
            <person name="Schuler M."/>
            <person name="Gloeckner F.O."/>
            <person name="Meyerdierks A."/>
            <person name="Gottschalk G."/>
            <person name="Amann R."/>
        </authorList>
    </citation>
    <scope>NUCLEOTIDE SEQUENCE [LARGE SCALE GENOMIC DNA]</scope>
    <source>
        <strain evidence="2">ATCC 43914 / DSM 3382 / HRM2</strain>
    </source>
</reference>